<feature type="compositionally biased region" description="Basic and acidic residues" evidence="1">
    <location>
        <begin position="1"/>
        <end position="16"/>
    </location>
</feature>
<dbReference type="Gene3D" id="3.40.30.10">
    <property type="entry name" value="Glutaredoxin"/>
    <property type="match status" value="1"/>
</dbReference>
<dbReference type="Proteomes" id="UP001373159">
    <property type="component" value="Unassembled WGS sequence"/>
</dbReference>
<dbReference type="RefSeq" id="WP_340468452.1">
    <property type="nucleotide sequence ID" value="NZ_JBANBB010000001.1"/>
</dbReference>
<proteinExistence type="predicted"/>
<feature type="compositionally biased region" description="Basic and acidic residues" evidence="1">
    <location>
        <begin position="24"/>
        <end position="36"/>
    </location>
</feature>
<gene>
    <name evidence="4" type="ORF">V8P97_00170</name>
</gene>
<keyword evidence="2" id="KW-1133">Transmembrane helix</keyword>
<keyword evidence="2" id="KW-0472">Membrane</keyword>
<evidence type="ECO:0000256" key="2">
    <source>
        <dbReference type="SAM" id="Phobius"/>
    </source>
</evidence>
<feature type="domain" description="Thioredoxin-like fold" evidence="3">
    <location>
        <begin position="116"/>
        <end position="273"/>
    </location>
</feature>
<dbReference type="InterPro" id="IPR036249">
    <property type="entry name" value="Thioredoxin-like_sf"/>
</dbReference>
<dbReference type="InterPro" id="IPR012336">
    <property type="entry name" value="Thioredoxin-like_fold"/>
</dbReference>
<evidence type="ECO:0000259" key="3">
    <source>
        <dbReference type="Pfam" id="PF13462"/>
    </source>
</evidence>
<keyword evidence="5" id="KW-1185">Reference proteome</keyword>
<evidence type="ECO:0000256" key="1">
    <source>
        <dbReference type="SAM" id="MobiDB-lite"/>
    </source>
</evidence>
<comment type="caution">
    <text evidence="4">The sequence shown here is derived from an EMBL/GenBank/DDBJ whole genome shotgun (WGS) entry which is preliminary data.</text>
</comment>
<keyword evidence="2" id="KW-0812">Transmembrane</keyword>
<organism evidence="4 5">
    <name type="scientific">Bifidobacterium favimelis</name>
    <dbReference type="NCBI Taxonomy" id="3122979"/>
    <lineage>
        <taxon>Bacteria</taxon>
        <taxon>Bacillati</taxon>
        <taxon>Actinomycetota</taxon>
        <taxon>Actinomycetes</taxon>
        <taxon>Bifidobacteriales</taxon>
        <taxon>Bifidobacteriaceae</taxon>
        <taxon>Bifidobacterium</taxon>
    </lineage>
</organism>
<dbReference type="EMBL" id="JBANBB010000001">
    <property type="protein sequence ID" value="MEK0305898.1"/>
    <property type="molecule type" value="Genomic_DNA"/>
</dbReference>
<feature type="transmembrane region" description="Helical" evidence="2">
    <location>
        <begin position="46"/>
        <end position="67"/>
    </location>
</feature>
<evidence type="ECO:0000313" key="5">
    <source>
        <dbReference type="Proteomes" id="UP001373159"/>
    </source>
</evidence>
<sequence>MATDKRSTPSKTDKSARARSQRQARLEATRKAQEEQAARERRQQTLIGVIATLIVVALLAVIGLVYWNTHKPVKHESVQEAYQAVQKVADKPSKATDKGGFVLSKNGVAKPVKGAPTVEIYMDFMCPGCGALHRGLDSELTSLVKAGQINLEIHLMSFMDRFSTDEYSSRTGTAATYIAQHDPDHLLAFIANLYKKDFQPDESNYKPVSNAKIKEQAVAAGITPDMADKALKGEYKAWLKALDTYTPLRKELWNTSGQAKGQMTTPTMVINGTYWPMENLDKAGLDYAAGLNKALGLTKDQVGREGVLPGIGATGKPKSLS</sequence>
<reference evidence="4 5" key="1">
    <citation type="submission" date="2024-02" db="EMBL/GenBank/DDBJ databases">
        <title>Bifidobacterium honeyensis sp. nov., isolated from the comb honey.</title>
        <authorList>
            <person name="Liu W."/>
            <person name="Li Y."/>
        </authorList>
    </citation>
    <scope>NUCLEOTIDE SEQUENCE [LARGE SCALE GENOMIC DNA]</scope>
    <source>
        <strain evidence="4 5">IMAU50988</strain>
    </source>
</reference>
<accession>A0ABU8ZM67</accession>
<dbReference type="SUPFAM" id="SSF52833">
    <property type="entry name" value="Thioredoxin-like"/>
    <property type="match status" value="1"/>
</dbReference>
<name>A0ABU8ZM67_9BIFI</name>
<feature type="region of interest" description="Disordered" evidence="1">
    <location>
        <begin position="1"/>
        <end position="36"/>
    </location>
</feature>
<evidence type="ECO:0000313" key="4">
    <source>
        <dbReference type="EMBL" id="MEK0305898.1"/>
    </source>
</evidence>
<dbReference type="Pfam" id="PF13462">
    <property type="entry name" value="Thioredoxin_4"/>
    <property type="match status" value="1"/>
</dbReference>
<protein>
    <submittedName>
        <fullName evidence="4">Thioredoxin domain-containing protein</fullName>
    </submittedName>
</protein>